<comment type="caution">
    <text evidence="5">The sequence shown here is derived from an EMBL/GenBank/DDBJ whole genome shotgun (WGS) entry which is preliminary data.</text>
</comment>
<dbReference type="Gene3D" id="3.30.420.40">
    <property type="match status" value="2"/>
</dbReference>
<gene>
    <name evidence="5" type="ORF">C8D98_0378</name>
</gene>
<dbReference type="InterPro" id="IPR018181">
    <property type="entry name" value="Heat_shock_70_CS"/>
</dbReference>
<evidence type="ECO:0000256" key="4">
    <source>
        <dbReference type="ARBA" id="ARBA00023186"/>
    </source>
</evidence>
<comment type="similarity">
    <text evidence="1">Belongs to the heat shock protein 70 family.</text>
</comment>
<dbReference type="Pfam" id="PF00012">
    <property type="entry name" value="HSP70"/>
    <property type="match status" value="2"/>
</dbReference>
<dbReference type="SUPFAM" id="SSF53067">
    <property type="entry name" value="Actin-like ATPase domain"/>
    <property type="match status" value="2"/>
</dbReference>
<dbReference type="Gene3D" id="2.60.34.10">
    <property type="entry name" value="Substrate Binding Domain Of DNAk, Chain A, domain 1"/>
    <property type="match status" value="1"/>
</dbReference>
<organism evidence="5 6">
    <name type="scientific">Seleniivibrio woodruffii</name>
    <dbReference type="NCBI Taxonomy" id="1078050"/>
    <lineage>
        <taxon>Bacteria</taxon>
        <taxon>Pseudomonadati</taxon>
        <taxon>Deferribacterota</taxon>
        <taxon>Deferribacteres</taxon>
        <taxon>Deferribacterales</taxon>
        <taxon>Geovibrionaceae</taxon>
        <taxon>Seleniivibrio</taxon>
    </lineage>
</organism>
<dbReference type="SUPFAM" id="SSF100920">
    <property type="entry name" value="Heat shock protein 70kD (HSP70), peptide-binding domain"/>
    <property type="match status" value="1"/>
</dbReference>
<dbReference type="Proteomes" id="UP000294614">
    <property type="component" value="Unassembled WGS sequence"/>
</dbReference>
<keyword evidence="3" id="KW-0067">ATP-binding</keyword>
<dbReference type="GO" id="GO:0140662">
    <property type="term" value="F:ATP-dependent protein folding chaperone"/>
    <property type="evidence" value="ECO:0007669"/>
    <property type="project" value="InterPro"/>
</dbReference>
<reference evidence="5 6" key="1">
    <citation type="submission" date="2019-03" db="EMBL/GenBank/DDBJ databases">
        <title>Genomic Encyclopedia of Type Strains, Phase IV (KMG-IV): sequencing the most valuable type-strain genomes for metagenomic binning, comparative biology and taxonomic classification.</title>
        <authorList>
            <person name="Goeker M."/>
        </authorList>
    </citation>
    <scope>NUCLEOTIDE SEQUENCE [LARGE SCALE GENOMIC DNA]</scope>
    <source>
        <strain evidence="5 6">DSM 24984</strain>
    </source>
</reference>
<dbReference type="GO" id="GO:0005524">
    <property type="term" value="F:ATP binding"/>
    <property type="evidence" value="ECO:0007669"/>
    <property type="project" value="UniProtKB-KW"/>
</dbReference>
<dbReference type="Gene3D" id="3.90.640.10">
    <property type="entry name" value="Actin, Chain A, domain 4"/>
    <property type="match status" value="1"/>
</dbReference>
<dbReference type="InterPro" id="IPR013126">
    <property type="entry name" value="Hsp_70_fam"/>
</dbReference>
<dbReference type="FunFam" id="3.30.420.40:FF:000069">
    <property type="entry name" value="Heat shock protein 70"/>
    <property type="match status" value="1"/>
</dbReference>
<evidence type="ECO:0000256" key="2">
    <source>
        <dbReference type="ARBA" id="ARBA00022741"/>
    </source>
</evidence>
<dbReference type="InterPro" id="IPR043129">
    <property type="entry name" value="ATPase_NBD"/>
</dbReference>
<accession>A0A4R1KBL5</accession>
<protein>
    <submittedName>
        <fullName evidence="5">Molecular chaperone DnaK</fullName>
    </submittedName>
</protein>
<dbReference type="PROSITE" id="PS00329">
    <property type="entry name" value="HSP70_2"/>
    <property type="match status" value="1"/>
</dbReference>
<sequence>MSRYPVGIDFGTTNSMIAIFKEKGVIEVISSDSGKRFLPSVIYFKNSKEAVTGDNARSMQMLESENTISNVKRYMGSDKKFSIYGQEYTSAELATLFFKKLKGLHKDYTGDETAEAVITVPAYFDHLQREAVRASAQAAGFEVSALLNEPTAAAIYYNNIGKKENELCLVFDLGGGTLDISLIELNKDCLKVIATGGSTRIGGVDFDVAVADYLNDEFRKLHGIDLKTDPIAYQQLLFQAEKAKMELSSLNETNLVIPYITITPKGPLHFKMELNKQLFGKITEPIIQGIREITEELLRENNIKPEDISRVLPVGGASRICNVRAFVESLFGSSVSKDLNPEEAVVCGAATNAAMRKGLLGDRTFFDVTSHNMGLEDDNGMFEIIMRKNEPYPVSFTQRFTTASEDINDITVHVLQDTANSSLNVSDSPENDPEFFVSLAKFNFSVENVTEEKLIDICFDIDDSGIVTVIAKDVNSGREADFTLKATVDSDKIADIKIY</sequence>
<dbReference type="AlphaFoldDB" id="A0A4R1KBL5"/>
<evidence type="ECO:0000256" key="1">
    <source>
        <dbReference type="ARBA" id="ARBA00007381"/>
    </source>
</evidence>
<name>A0A4R1KBL5_9BACT</name>
<dbReference type="PRINTS" id="PR00301">
    <property type="entry name" value="HEATSHOCK70"/>
</dbReference>
<dbReference type="FunFam" id="3.90.640.10:FF:000003">
    <property type="entry name" value="Molecular chaperone DnaK"/>
    <property type="match status" value="1"/>
</dbReference>
<dbReference type="PANTHER" id="PTHR19375">
    <property type="entry name" value="HEAT SHOCK PROTEIN 70KDA"/>
    <property type="match status" value="1"/>
</dbReference>
<keyword evidence="2" id="KW-0547">Nucleotide-binding</keyword>
<dbReference type="InterPro" id="IPR029047">
    <property type="entry name" value="HSP70_peptide-bd_sf"/>
</dbReference>
<keyword evidence="6" id="KW-1185">Reference proteome</keyword>
<keyword evidence="4" id="KW-0143">Chaperone</keyword>
<evidence type="ECO:0000313" key="5">
    <source>
        <dbReference type="EMBL" id="TCK61872.1"/>
    </source>
</evidence>
<dbReference type="EMBL" id="SMGG01000003">
    <property type="protein sequence ID" value="TCK61872.1"/>
    <property type="molecule type" value="Genomic_DNA"/>
</dbReference>
<dbReference type="OrthoDB" id="9766019at2"/>
<evidence type="ECO:0000256" key="3">
    <source>
        <dbReference type="ARBA" id="ARBA00022840"/>
    </source>
</evidence>
<evidence type="ECO:0000313" key="6">
    <source>
        <dbReference type="Proteomes" id="UP000294614"/>
    </source>
</evidence>
<proteinExistence type="inferred from homology"/>
<dbReference type="CDD" id="cd24029">
    <property type="entry name" value="ASKHA_NBD_HSP70_DnaK_HscA_HscC"/>
    <property type="match status" value="1"/>
</dbReference>
<dbReference type="RefSeq" id="WP_132871511.1">
    <property type="nucleotide sequence ID" value="NZ_SMGG01000003.1"/>
</dbReference>